<dbReference type="InterPro" id="IPR007066">
    <property type="entry name" value="RNA_pol_Rpb1_3"/>
</dbReference>
<organism evidence="10">
    <name type="scientific">Nucleocytoviricota sp</name>
    <dbReference type="NCBI Taxonomy" id="2809609"/>
    <lineage>
        <taxon>Viruses</taxon>
        <taxon>Varidnaviria</taxon>
        <taxon>Bamfordvirae</taxon>
        <taxon>Nucleocytoviricota</taxon>
    </lineage>
</organism>
<dbReference type="Pfam" id="PF04998">
    <property type="entry name" value="RNA_pol_Rpb1_5"/>
    <property type="match status" value="2"/>
</dbReference>
<dbReference type="InterPro" id="IPR007080">
    <property type="entry name" value="RNA_pol_Rpb1_1"/>
</dbReference>
<dbReference type="Gene3D" id="3.10.28.10">
    <property type="entry name" value="Homing endonucleases"/>
    <property type="match status" value="1"/>
</dbReference>
<dbReference type="PROSITE" id="PS50818">
    <property type="entry name" value="INTEIN_C_TER"/>
    <property type="match status" value="1"/>
</dbReference>
<dbReference type="Gene3D" id="3.30.1360.140">
    <property type="match status" value="1"/>
</dbReference>
<dbReference type="SUPFAM" id="SSF64484">
    <property type="entry name" value="beta and beta-prime subunits of DNA dependent RNA-polymerase"/>
    <property type="match status" value="2"/>
</dbReference>
<dbReference type="CDD" id="cd00081">
    <property type="entry name" value="Hint"/>
    <property type="match status" value="1"/>
</dbReference>
<dbReference type="InterPro" id="IPR042102">
    <property type="entry name" value="RNA_pol_Rpb1_3_sf"/>
</dbReference>
<dbReference type="InterPro" id="IPR045867">
    <property type="entry name" value="DNA-dir_RpoC_beta_prime"/>
</dbReference>
<dbReference type="Pfam" id="PF05000">
    <property type="entry name" value="RNA_pol_Rpb1_4"/>
    <property type="match status" value="1"/>
</dbReference>
<dbReference type="Pfam" id="PF04983">
    <property type="entry name" value="RNA_pol_Rpb1_3"/>
    <property type="match status" value="1"/>
</dbReference>
<dbReference type="Gene3D" id="1.10.132.30">
    <property type="match status" value="1"/>
</dbReference>
<evidence type="ECO:0000256" key="5">
    <source>
        <dbReference type="ARBA" id="ARBA00022813"/>
    </source>
</evidence>
<dbReference type="PRINTS" id="PR00379">
    <property type="entry name" value="INTEIN"/>
</dbReference>
<dbReference type="Gene3D" id="2.170.16.10">
    <property type="entry name" value="Hedgehog/Intein (Hint) domain"/>
    <property type="match status" value="2"/>
</dbReference>
<dbReference type="InterPro" id="IPR027434">
    <property type="entry name" value="Homing_endonucl"/>
</dbReference>
<dbReference type="GO" id="GO:0003677">
    <property type="term" value="F:DNA binding"/>
    <property type="evidence" value="ECO:0007669"/>
    <property type="project" value="InterPro"/>
</dbReference>
<dbReference type="NCBIfam" id="TIGR01445">
    <property type="entry name" value="intein_Nterm"/>
    <property type="match status" value="1"/>
</dbReference>
<keyword evidence="5" id="KW-0068">Autocatalytic cleavage</keyword>
<dbReference type="GO" id="GO:0000428">
    <property type="term" value="C:DNA-directed RNA polymerase complex"/>
    <property type="evidence" value="ECO:0007669"/>
    <property type="project" value="UniProtKB-KW"/>
</dbReference>
<dbReference type="InterPro" id="IPR006592">
    <property type="entry name" value="RNA_pol_N"/>
</dbReference>
<evidence type="ECO:0000256" key="4">
    <source>
        <dbReference type="ARBA" id="ARBA00022695"/>
    </source>
</evidence>
<dbReference type="Pfam" id="PF14890">
    <property type="entry name" value="Intein_splicing"/>
    <property type="match status" value="1"/>
</dbReference>
<evidence type="ECO:0000256" key="2">
    <source>
        <dbReference type="ARBA" id="ARBA00022478"/>
    </source>
</evidence>
<dbReference type="InterPro" id="IPR038120">
    <property type="entry name" value="Rpb1_funnel_sf"/>
</dbReference>
<evidence type="ECO:0000259" key="9">
    <source>
        <dbReference type="PROSITE" id="PS50819"/>
    </source>
</evidence>
<keyword evidence="3 8" id="KW-0808">Transferase</keyword>
<proteinExistence type="inferred from homology"/>
<dbReference type="InterPro" id="IPR006141">
    <property type="entry name" value="Intein_N"/>
</dbReference>
<dbReference type="GO" id="GO:0006351">
    <property type="term" value="P:DNA-templated transcription"/>
    <property type="evidence" value="ECO:0007669"/>
    <property type="project" value="InterPro"/>
</dbReference>
<dbReference type="GO" id="GO:0016539">
    <property type="term" value="P:intein-mediated protein splicing"/>
    <property type="evidence" value="ECO:0007669"/>
    <property type="project" value="InterPro"/>
</dbReference>
<dbReference type="InterPro" id="IPR007073">
    <property type="entry name" value="RNA_pol_Rpb1_7"/>
</dbReference>
<dbReference type="EMBL" id="OP765507">
    <property type="protein sequence ID" value="UZT28914.1"/>
    <property type="molecule type" value="Genomic_DNA"/>
</dbReference>
<dbReference type="SMART" id="SM00305">
    <property type="entry name" value="HintC"/>
    <property type="match status" value="1"/>
</dbReference>
<dbReference type="NCBIfam" id="TIGR01443">
    <property type="entry name" value="intein_Cterm"/>
    <property type="match status" value="1"/>
</dbReference>
<evidence type="ECO:0000256" key="6">
    <source>
        <dbReference type="ARBA" id="ARBA00023000"/>
    </source>
</evidence>
<dbReference type="InterPro" id="IPR004042">
    <property type="entry name" value="Intein_endonuc_central"/>
</dbReference>
<dbReference type="Gene3D" id="6.10.250.2940">
    <property type="match status" value="1"/>
</dbReference>
<dbReference type="InterPro" id="IPR030934">
    <property type="entry name" value="Intein_C"/>
</dbReference>
<keyword evidence="2 8" id="KW-0240">DNA-directed RNA polymerase</keyword>
<dbReference type="Gene3D" id="4.10.860.120">
    <property type="entry name" value="RNA polymerase II, clamp domain"/>
    <property type="match status" value="1"/>
</dbReference>
<evidence type="ECO:0000256" key="1">
    <source>
        <dbReference type="ARBA" id="ARBA00006460"/>
    </source>
</evidence>
<dbReference type="InterPro" id="IPR003586">
    <property type="entry name" value="Hint_dom_C"/>
</dbReference>
<dbReference type="PANTHER" id="PTHR19376:SF37">
    <property type="entry name" value="DNA-DIRECTED RNA POLYMERASE II SUBUNIT RPB1"/>
    <property type="match status" value="1"/>
</dbReference>
<comment type="similarity">
    <text evidence="1 8">Belongs to the RNA polymerase beta' chain family.</text>
</comment>
<sequence length="1973" mass="226515">MNKNKINKHNKIIGIQFSILSPDEIRNGSVAEITNRDTYINNKPVIGGLFDPRMGVLEPGYICPTDGLDYINTPGYFGHIELSRPVFYIQYIQTIIKILRCVCIKCSKLLINKEKHKHCLNMKSDERWNYVFSQASKIKRCGEDCENGCGCKQPFKIKKQGLATLIADWDPKLFKDIKDFDEEKLSMKLIPELVLKIFKRISDEDVNFMGFNSLWSRPDWMICQVLAVPPPSVRPSVKHDSQQRSEDDLSHIIVNIIKANEKLQEKIQQNATEKLVEDWQTLLQYFIAILVDNKIPGVNPLSQRSGRPLKSIKERLTGKTGRVRGNLMGKRVDFSARSVITPDPNLSIRELGIPLKIAKNLTKPIVVNDKNKKFLYKLVLNGPDEYPGAKIYEKKNGDSISLRYVDRSSIVLENGDIVHRHMMDGDAVLFNRQPTLHRMSMMCHICRIMKQGDTFRMNVGDTKPYNADFDGDEMNLHMPQDDESEIELRKLAAIPYQIISPANNKSIIGIFQDSLLGAYLFTRNKINFNKRTAMNLLMHFNEIDLTKINFNNKETISNFEILTQIMPLFSLKYKTKRFGDNDDFATSNNVLEIKDGKYIRGNMEKGVLGDGSKGLLQRIYNDFSPMNSANFIDNLQNIVTEFMKYNGYSVGISDLIANTETNDEIKKIIYQKQIEVRSLIDQTHLGIFENKTGKTNQDEFEQQVNNILNKASAEAGKIGRKNLDIDNRFVIMVNAGSKGSDLNISQMISCLGQQNVDGKRIPYGFENRTLPHFTKYDDSPSARGFVENSFISGLTPQELFFHAMGGRVGLIDTAVKTSQTGYIQRRLIKSLEDLMVNYDMTVRNNKNKIIQYVYGDDNFDPVHVESQMLPFLGQNIEDIYNHFQILNLNKDDLIKIIFDKQTLTKQKKEQLQLNKKTKYYIEYIIDKRKDIIEKIFKNTDGKNVNMPVSFSYLINNIKGKQPYNVLVDITLMETYEIIESTFEKLNAINYARPNELFKVLYFYYLSPKDLIINKRFTKVSIELLMVSILKSYKESIVAPGEMVGMIAAQSIGEPTTQMSETKDAVKKIIIVSKNGNICHKTIKIGELCDEFIEKYPQYTFPTGHLNSVETLLDKLDKQYYIVGVDKYEKTSWNRISHFSRHPINGDLVTIKTKSGRSVTTTLSHSHLTRQNHKVEPIKGSELSVGMRIPICKHIENSFIVNTVEIANNKYNLDKQLGWFIGAYLAEGNCNGNEICITNISEYYINNTLEISKLFNSNGYVDRKPGQYGPGAMTKFKNKELAKFLLENCGKNSFEKKVPEFIFTAPNECKAGLLQGYMDGDGNINCDKNHHEIRACSRSEQLIKDLSLLFNYFDIFTTFNQNERQNKPLYHLSISNSYATLYKDNIGSILKIDKLNQLCEYENRLNAHSLSNDIDKIEGLGEIIAYCGKELKLPGQSRNYGRWKNKLSIGRRTLQKYIKIFKQEIGEQRILINEIKLLEQAAESNIIWDEIVDINIYTPDQNEYVYDFTVPGNQTFMEESGIIVHNTLNTFHFAGISSKSNVTRGVPRIEEILSLSENPKNPSCTVYLNKEEQYNQEKAKEYMNKLEHTKLKDIVDLIEVYYDPDDMNTLIEEDKSLMQQYNTFEKLLDECGADIEDGKEKSKWILRIALNKESMLEKNLTMEDIHFAIKNSHKDNVSCIYSDYNDDQLIFRIRLNISSNKKKLNIQESLDQSDQIYLLKNFQEDLLENLIIRGIKNINKVILRKITDNIEESEGKFDKKELWVLDTVGTNLLDVLALDYIDKERTYSNDIQEIYRTLGVEAARQSIFNELSEVIEFDGTYINFHHVTMLCDRMCCNDKLVSIFRHGINNDDIGPIAKASFEETPEMFLKAAKHGELDNMKGVSSNILCGQEGYYGTSSFQVMLDLKEVVEISKSQQQSEVQKTITDEEFIDKEFGEIEDPNDVCSLNNLAINIDINNLKDSDMGKTNNYNPGF</sequence>
<dbReference type="SMART" id="SM00663">
    <property type="entry name" value="RPOLA_N"/>
    <property type="match status" value="1"/>
</dbReference>
<dbReference type="InterPro" id="IPR036844">
    <property type="entry name" value="Hint_dom_sf"/>
</dbReference>
<dbReference type="FunFam" id="2.40.40.20:FF:000019">
    <property type="entry name" value="DNA-directed RNA polymerase II subunit RPB1"/>
    <property type="match status" value="1"/>
</dbReference>
<dbReference type="InterPro" id="IPR038593">
    <property type="entry name" value="RNA_pol_Rpb1_7_sf"/>
</dbReference>
<dbReference type="Pfam" id="PF04997">
    <property type="entry name" value="RNA_pol_Rpb1_1"/>
    <property type="match status" value="1"/>
</dbReference>
<evidence type="ECO:0000313" key="10">
    <source>
        <dbReference type="EMBL" id="UZT28914.1"/>
    </source>
</evidence>
<comment type="catalytic activity">
    <reaction evidence="8">
        <text>RNA(n) + a ribonucleoside 5'-triphosphate = RNA(n+1) + diphosphate</text>
        <dbReference type="Rhea" id="RHEA:21248"/>
        <dbReference type="Rhea" id="RHEA-COMP:14527"/>
        <dbReference type="Rhea" id="RHEA-COMP:17342"/>
        <dbReference type="ChEBI" id="CHEBI:33019"/>
        <dbReference type="ChEBI" id="CHEBI:61557"/>
        <dbReference type="ChEBI" id="CHEBI:140395"/>
        <dbReference type="EC" id="2.7.7.6"/>
    </reaction>
</comment>
<keyword evidence="6" id="KW-0651">Protein splicing</keyword>
<dbReference type="InterPro" id="IPR006142">
    <property type="entry name" value="INTEIN"/>
</dbReference>
<dbReference type="Gene3D" id="3.30.1490.180">
    <property type="entry name" value="RNA polymerase ii"/>
    <property type="match status" value="1"/>
</dbReference>
<keyword evidence="7 8" id="KW-0804">Transcription</keyword>
<dbReference type="Gene3D" id="6.20.50.80">
    <property type="match status" value="1"/>
</dbReference>
<dbReference type="GO" id="GO:0004519">
    <property type="term" value="F:endonuclease activity"/>
    <property type="evidence" value="ECO:0007669"/>
    <property type="project" value="InterPro"/>
</dbReference>
<evidence type="ECO:0000313" key="11">
    <source>
        <dbReference type="EMBL" id="UZT29288.1"/>
    </source>
</evidence>
<dbReference type="NCBIfam" id="NF006336">
    <property type="entry name" value="PRK08566.1"/>
    <property type="match status" value="1"/>
</dbReference>
<evidence type="ECO:0000256" key="3">
    <source>
        <dbReference type="ARBA" id="ARBA00022679"/>
    </source>
</evidence>
<dbReference type="InterPro" id="IPR007083">
    <property type="entry name" value="RNA_pol_Rpb1_4"/>
</dbReference>
<dbReference type="EC" id="2.7.7.6" evidence="8"/>
<protein>
    <recommendedName>
        <fullName evidence="8">DNA-directed RNA polymerase subunit</fullName>
        <ecNumber evidence="8">2.7.7.6</ecNumber>
    </recommendedName>
</protein>
<dbReference type="PANTHER" id="PTHR19376">
    <property type="entry name" value="DNA-DIRECTED RNA POLYMERASE"/>
    <property type="match status" value="1"/>
</dbReference>
<dbReference type="EMBL" id="OP765584">
    <property type="protein sequence ID" value="UZT29288.1"/>
    <property type="molecule type" value="Genomic_DNA"/>
</dbReference>
<dbReference type="Gene3D" id="1.10.274.100">
    <property type="entry name" value="RNA polymerase Rpb1, domain 3"/>
    <property type="match status" value="1"/>
</dbReference>
<dbReference type="GO" id="GO:0003899">
    <property type="term" value="F:DNA-directed RNA polymerase activity"/>
    <property type="evidence" value="ECO:0007669"/>
    <property type="project" value="UniProtKB-EC"/>
</dbReference>
<dbReference type="InterPro" id="IPR007081">
    <property type="entry name" value="RNA_pol_Rpb1_5"/>
</dbReference>
<dbReference type="InterPro" id="IPR044893">
    <property type="entry name" value="RNA_pol_Rpb1_clamp_domain"/>
</dbReference>
<dbReference type="InterPro" id="IPR000722">
    <property type="entry name" value="RNA_pol_asu"/>
</dbReference>
<dbReference type="InterPro" id="IPR004860">
    <property type="entry name" value="LAGLIDADG_dom"/>
</dbReference>
<dbReference type="SUPFAM" id="SSF51294">
    <property type="entry name" value="Hedgehog/intein (Hint) domain"/>
    <property type="match status" value="1"/>
</dbReference>
<comment type="function">
    <text evidence="8">DNA-dependent RNA polymerase catalyzes the transcription of DNA into RNA using the four ribonucleoside triphosphates as substrates.</text>
</comment>
<dbReference type="Pfam" id="PF14528">
    <property type="entry name" value="LAGLIDADG_3"/>
    <property type="match status" value="1"/>
</dbReference>
<evidence type="ECO:0000256" key="8">
    <source>
        <dbReference type="RuleBase" id="RU004279"/>
    </source>
</evidence>
<keyword evidence="4 8" id="KW-0548">Nucleotidyltransferase</keyword>
<dbReference type="Pfam" id="PF04990">
    <property type="entry name" value="RNA_pol_Rpb1_7"/>
    <property type="match status" value="1"/>
</dbReference>
<dbReference type="SUPFAM" id="SSF55608">
    <property type="entry name" value="Homing endonucleases"/>
    <property type="match status" value="1"/>
</dbReference>
<dbReference type="PROSITE" id="PS50819">
    <property type="entry name" value="INTEIN_ENDONUCLEASE"/>
    <property type="match status" value="1"/>
</dbReference>
<feature type="domain" description="DOD-type homing endonuclease" evidence="9">
    <location>
        <begin position="1219"/>
        <end position="1354"/>
    </location>
</feature>
<dbReference type="Gene3D" id="2.40.40.20">
    <property type="match status" value="1"/>
</dbReference>
<name>A0A9E8G4K0_9VIRU</name>
<dbReference type="Pfam" id="PF00623">
    <property type="entry name" value="RNA_pol_Rpb1_2"/>
    <property type="match status" value="1"/>
</dbReference>
<dbReference type="Gene3D" id="1.10.150.390">
    <property type="match status" value="1"/>
</dbReference>
<accession>A0A9E8G4K0</accession>
<reference evidence="10" key="1">
    <citation type="submission" date="2022-10" db="EMBL/GenBank/DDBJ databases">
        <title>Genomics discovery of giant fungal viruses from subsurface oceanic crustal fluids.</title>
        <authorList>
            <person name="Bhattacharjee A.S."/>
            <person name="Schulz F."/>
            <person name="Woyke T."/>
            <person name="Orcutt B.N."/>
            <person name="Matinez Martinez J."/>
        </authorList>
    </citation>
    <scope>NUCLEOTIDE SEQUENCE</scope>
    <source>
        <strain evidence="10">VSAG1.JdFR</strain>
        <strain evidence="11">VSAG8.JdFR</strain>
    </source>
</reference>
<evidence type="ECO:0000256" key="7">
    <source>
        <dbReference type="ARBA" id="ARBA00023163"/>
    </source>
</evidence>